<reference evidence="4" key="1">
    <citation type="submission" date="2017-02" db="UniProtKB">
        <authorList>
            <consortium name="WormBaseParasite"/>
        </authorList>
    </citation>
    <scope>IDENTIFICATION</scope>
</reference>
<evidence type="ECO:0000313" key="3">
    <source>
        <dbReference type="Proteomes" id="UP000267096"/>
    </source>
</evidence>
<name>A0A0M3JCJ3_ANISI</name>
<keyword evidence="1" id="KW-0472">Membrane</keyword>
<proteinExistence type="predicted"/>
<feature type="transmembrane region" description="Helical" evidence="1">
    <location>
        <begin position="12"/>
        <end position="32"/>
    </location>
</feature>
<evidence type="ECO:0000256" key="1">
    <source>
        <dbReference type="SAM" id="Phobius"/>
    </source>
</evidence>
<dbReference type="EMBL" id="UYRR01009705">
    <property type="protein sequence ID" value="VDK25040.1"/>
    <property type="molecule type" value="Genomic_DNA"/>
</dbReference>
<dbReference type="WBParaSite" id="ASIM_0000532401-mRNA-1">
    <property type="protein sequence ID" value="ASIM_0000532401-mRNA-1"/>
    <property type="gene ID" value="ASIM_0000532401"/>
</dbReference>
<keyword evidence="3" id="KW-1185">Reference proteome</keyword>
<gene>
    <name evidence="2" type="ORF">ASIM_LOCUS5128</name>
</gene>
<protein>
    <submittedName>
        <fullName evidence="4">TMhelix containing protein</fullName>
    </submittedName>
</protein>
<accession>A0A0M3JCJ3</accession>
<dbReference type="Proteomes" id="UP000267096">
    <property type="component" value="Unassembled WGS sequence"/>
</dbReference>
<evidence type="ECO:0000313" key="4">
    <source>
        <dbReference type="WBParaSite" id="ASIM_0000532401-mRNA-1"/>
    </source>
</evidence>
<reference evidence="2 3" key="2">
    <citation type="submission" date="2018-11" db="EMBL/GenBank/DDBJ databases">
        <authorList>
            <consortium name="Pathogen Informatics"/>
        </authorList>
    </citation>
    <scope>NUCLEOTIDE SEQUENCE [LARGE SCALE GENOMIC DNA]</scope>
</reference>
<evidence type="ECO:0000313" key="2">
    <source>
        <dbReference type="EMBL" id="VDK25040.1"/>
    </source>
</evidence>
<keyword evidence="1" id="KW-1133">Transmembrane helix</keyword>
<dbReference type="AlphaFoldDB" id="A0A0M3JCJ3"/>
<keyword evidence="1" id="KW-0812">Transmembrane</keyword>
<sequence length="60" mass="6834">MTIATYLSENKVAVIATTIGGVVVTASFVLYAKNELKRRQDQVVLEQQLSSLRFRFCNRR</sequence>
<organism evidence="4">
    <name type="scientific">Anisakis simplex</name>
    <name type="common">Herring worm</name>
    <dbReference type="NCBI Taxonomy" id="6269"/>
    <lineage>
        <taxon>Eukaryota</taxon>
        <taxon>Metazoa</taxon>
        <taxon>Ecdysozoa</taxon>
        <taxon>Nematoda</taxon>
        <taxon>Chromadorea</taxon>
        <taxon>Rhabditida</taxon>
        <taxon>Spirurina</taxon>
        <taxon>Ascaridomorpha</taxon>
        <taxon>Ascaridoidea</taxon>
        <taxon>Anisakidae</taxon>
        <taxon>Anisakis</taxon>
        <taxon>Anisakis simplex complex</taxon>
    </lineage>
</organism>